<dbReference type="GO" id="GO:0005829">
    <property type="term" value="C:cytosol"/>
    <property type="evidence" value="ECO:0007669"/>
    <property type="project" value="TreeGrafter"/>
</dbReference>
<dbReference type="InterPro" id="IPR027417">
    <property type="entry name" value="P-loop_NTPase"/>
</dbReference>
<keyword evidence="6 11" id="KW-0547">Nucleotide-binding</keyword>
<feature type="binding site" evidence="11">
    <location>
        <position position="125"/>
    </location>
    <ligand>
        <name>ATP</name>
        <dbReference type="ChEBI" id="CHEBI:30616"/>
    </ligand>
</feature>
<keyword evidence="11" id="KW-0460">Magnesium</keyword>
<feature type="binding site" evidence="11">
    <location>
        <begin position="19"/>
        <end position="24"/>
    </location>
    <ligand>
        <name>ATP</name>
        <dbReference type="ChEBI" id="CHEBI:30616"/>
    </ligand>
</feature>
<evidence type="ECO:0000256" key="3">
    <source>
        <dbReference type="ARBA" id="ARBA00012154"/>
    </source>
</evidence>
<dbReference type="InterPro" id="IPR000623">
    <property type="entry name" value="Shikimate_kinase/TSH1"/>
</dbReference>
<dbReference type="PANTHER" id="PTHR21087">
    <property type="entry name" value="SHIKIMATE KINASE"/>
    <property type="match status" value="1"/>
</dbReference>
<dbReference type="PROSITE" id="PS01128">
    <property type="entry name" value="SHIKIMATE_KINASE"/>
    <property type="match status" value="1"/>
</dbReference>
<dbReference type="GO" id="GO:0008652">
    <property type="term" value="P:amino acid biosynthetic process"/>
    <property type="evidence" value="ECO:0007669"/>
    <property type="project" value="UniProtKB-KW"/>
</dbReference>
<dbReference type="InterPro" id="IPR023000">
    <property type="entry name" value="Shikimate_kinase_CS"/>
</dbReference>
<evidence type="ECO:0000256" key="5">
    <source>
        <dbReference type="ARBA" id="ARBA00022679"/>
    </source>
</evidence>
<keyword evidence="8 11" id="KW-0067">ATP-binding</keyword>
<evidence type="ECO:0000313" key="12">
    <source>
        <dbReference type="EMBL" id="PKU22775.1"/>
    </source>
</evidence>
<comment type="cofactor">
    <cofactor evidence="11">
        <name>Mg(2+)</name>
        <dbReference type="ChEBI" id="CHEBI:18420"/>
    </cofactor>
    <text evidence="11">Binds 1 Mg(2+) ion per subunit.</text>
</comment>
<dbReference type="GO" id="GO:0009423">
    <property type="term" value="P:chorismate biosynthetic process"/>
    <property type="evidence" value="ECO:0007669"/>
    <property type="project" value="UniProtKB-UniRule"/>
</dbReference>
<proteinExistence type="inferred from homology"/>
<evidence type="ECO:0000256" key="10">
    <source>
        <dbReference type="ARBA" id="ARBA00048567"/>
    </source>
</evidence>
<accession>A0A2N3PQU5</accession>
<dbReference type="GO" id="GO:0000287">
    <property type="term" value="F:magnesium ion binding"/>
    <property type="evidence" value="ECO:0007669"/>
    <property type="project" value="UniProtKB-UniRule"/>
</dbReference>
<evidence type="ECO:0000256" key="9">
    <source>
        <dbReference type="ARBA" id="ARBA00023141"/>
    </source>
</evidence>
<keyword evidence="11" id="KW-0479">Metal-binding</keyword>
<comment type="catalytic activity">
    <reaction evidence="10 11">
        <text>shikimate + ATP = 3-phosphoshikimate + ADP + H(+)</text>
        <dbReference type="Rhea" id="RHEA:13121"/>
        <dbReference type="ChEBI" id="CHEBI:15378"/>
        <dbReference type="ChEBI" id="CHEBI:30616"/>
        <dbReference type="ChEBI" id="CHEBI:36208"/>
        <dbReference type="ChEBI" id="CHEBI:145989"/>
        <dbReference type="ChEBI" id="CHEBI:456216"/>
        <dbReference type="EC" id="2.7.1.71"/>
    </reaction>
</comment>
<evidence type="ECO:0000256" key="11">
    <source>
        <dbReference type="HAMAP-Rule" id="MF_00109"/>
    </source>
</evidence>
<dbReference type="RefSeq" id="WP_101252425.1">
    <property type="nucleotide sequence ID" value="NZ_PIUM01000027.1"/>
</dbReference>
<protein>
    <recommendedName>
        <fullName evidence="3 11">Shikimate kinase</fullName>
        <shortName evidence="11">SK</shortName>
        <ecNumber evidence="3 11">2.7.1.71</ecNumber>
    </recommendedName>
</protein>
<comment type="subunit">
    <text evidence="11">Monomer.</text>
</comment>
<evidence type="ECO:0000256" key="6">
    <source>
        <dbReference type="ARBA" id="ARBA00022741"/>
    </source>
</evidence>
<comment type="pathway">
    <text evidence="1 11">Metabolic intermediate biosynthesis; chorismate biosynthesis; chorismate from D-erythrose 4-phosphate and phosphoenolpyruvate: step 5/7.</text>
</comment>
<dbReference type="PANTHER" id="PTHR21087:SF16">
    <property type="entry name" value="SHIKIMATE KINASE 1, CHLOROPLASTIC"/>
    <property type="match status" value="1"/>
</dbReference>
<sequence>MASDSLNLPRSVALVGLMGAGKSCVGRRLAARLGLPFVDADVEIEAAAGCTISEIFAQYGEPAFRDGERRVVRRLLEGPLCILATGGGAFMDAETRQVIAERAISVWLRADLELLTKRTAGRDHRPLLKTGNPRDILRGLIEKRYGTYALADVTVDSMDRPPETTVDRVVRAIADYVGDPLPVSEPQT</sequence>
<organism evidence="12 13">
    <name type="scientific">Telmatospirillum siberiense</name>
    <dbReference type="NCBI Taxonomy" id="382514"/>
    <lineage>
        <taxon>Bacteria</taxon>
        <taxon>Pseudomonadati</taxon>
        <taxon>Pseudomonadota</taxon>
        <taxon>Alphaproteobacteria</taxon>
        <taxon>Rhodospirillales</taxon>
        <taxon>Rhodospirillaceae</taxon>
        <taxon>Telmatospirillum</taxon>
    </lineage>
</organism>
<comment type="caution">
    <text evidence="12">The sequence shown here is derived from an EMBL/GenBank/DDBJ whole genome shotgun (WGS) entry which is preliminary data.</text>
</comment>
<dbReference type="HAMAP" id="MF_00109">
    <property type="entry name" value="Shikimate_kinase"/>
    <property type="match status" value="1"/>
</dbReference>
<name>A0A2N3PQU5_9PROT</name>
<dbReference type="EMBL" id="PIUM01000027">
    <property type="protein sequence ID" value="PKU22775.1"/>
    <property type="molecule type" value="Genomic_DNA"/>
</dbReference>
<evidence type="ECO:0000256" key="8">
    <source>
        <dbReference type="ARBA" id="ARBA00022840"/>
    </source>
</evidence>
<evidence type="ECO:0000313" key="13">
    <source>
        <dbReference type="Proteomes" id="UP000233293"/>
    </source>
</evidence>
<dbReference type="PRINTS" id="PR01100">
    <property type="entry name" value="SHIKIMTKNASE"/>
</dbReference>
<comment type="function">
    <text evidence="11">Catalyzes the specific phosphorylation of the 3-hydroxyl group of shikimic acid using ATP as a cosubstrate.</text>
</comment>
<comment type="similarity">
    <text evidence="2 11">Belongs to the shikimate kinase family.</text>
</comment>
<dbReference type="GO" id="GO:0004765">
    <property type="term" value="F:shikimate kinase activity"/>
    <property type="evidence" value="ECO:0007669"/>
    <property type="project" value="UniProtKB-UniRule"/>
</dbReference>
<dbReference type="Proteomes" id="UP000233293">
    <property type="component" value="Unassembled WGS sequence"/>
</dbReference>
<dbReference type="GO" id="GO:0009073">
    <property type="term" value="P:aromatic amino acid family biosynthetic process"/>
    <property type="evidence" value="ECO:0007669"/>
    <property type="project" value="UniProtKB-KW"/>
</dbReference>
<keyword evidence="13" id="KW-1185">Reference proteome</keyword>
<keyword evidence="9 11" id="KW-0057">Aromatic amino acid biosynthesis</keyword>
<gene>
    <name evidence="11" type="primary">aroK</name>
    <name evidence="12" type="ORF">CWS72_20090</name>
</gene>
<keyword evidence="11" id="KW-0963">Cytoplasm</keyword>
<dbReference type="Gene3D" id="3.40.50.300">
    <property type="entry name" value="P-loop containing nucleotide triphosphate hydrolases"/>
    <property type="match status" value="1"/>
</dbReference>
<reference evidence="13" key="1">
    <citation type="submission" date="2017-12" db="EMBL/GenBank/DDBJ databases">
        <title>Draft genome sequence of Telmatospirillum siberiense 26-4b1T, an acidotolerant peatland alphaproteobacterium potentially involved in sulfur cycling.</title>
        <authorList>
            <person name="Hausmann B."/>
            <person name="Pjevac P."/>
            <person name="Schreck K."/>
            <person name="Herbold C.W."/>
            <person name="Daims H."/>
            <person name="Wagner M."/>
            <person name="Pester M."/>
            <person name="Loy A."/>
        </authorList>
    </citation>
    <scope>NUCLEOTIDE SEQUENCE [LARGE SCALE GENOMIC DNA]</scope>
    <source>
        <strain evidence="13">26-4b1</strain>
    </source>
</reference>
<feature type="binding site" evidence="11">
    <location>
        <position position="65"/>
    </location>
    <ligand>
        <name>substrate</name>
    </ligand>
</feature>
<feature type="binding site" evidence="11">
    <location>
        <position position="41"/>
    </location>
    <ligand>
        <name>substrate</name>
    </ligand>
</feature>
<keyword evidence="5 11" id="KW-0808">Transferase</keyword>
<comment type="subcellular location">
    <subcellularLocation>
        <location evidence="11">Cytoplasm</location>
    </subcellularLocation>
</comment>
<feature type="binding site" evidence="11">
    <location>
        <position position="160"/>
    </location>
    <ligand>
        <name>ATP</name>
        <dbReference type="ChEBI" id="CHEBI:30616"/>
    </ligand>
</feature>
<dbReference type="OrthoDB" id="9800332at2"/>
<dbReference type="Pfam" id="PF01202">
    <property type="entry name" value="SKI"/>
    <property type="match status" value="1"/>
</dbReference>
<evidence type="ECO:0000256" key="7">
    <source>
        <dbReference type="ARBA" id="ARBA00022777"/>
    </source>
</evidence>
<evidence type="ECO:0000256" key="4">
    <source>
        <dbReference type="ARBA" id="ARBA00022605"/>
    </source>
</evidence>
<keyword evidence="4 11" id="KW-0028">Amino-acid biosynthesis</keyword>
<feature type="binding site" evidence="11">
    <location>
        <position position="87"/>
    </location>
    <ligand>
        <name>substrate</name>
    </ligand>
</feature>
<dbReference type="CDD" id="cd00464">
    <property type="entry name" value="SK"/>
    <property type="match status" value="1"/>
</dbReference>
<dbReference type="AlphaFoldDB" id="A0A2N3PQU5"/>
<keyword evidence="7 11" id="KW-0418">Kinase</keyword>
<feature type="binding site" evidence="11">
    <location>
        <position position="144"/>
    </location>
    <ligand>
        <name>substrate</name>
    </ligand>
</feature>
<feature type="binding site" evidence="11">
    <location>
        <position position="23"/>
    </location>
    <ligand>
        <name>Mg(2+)</name>
        <dbReference type="ChEBI" id="CHEBI:18420"/>
    </ligand>
</feature>
<dbReference type="NCBIfam" id="NF010552">
    <property type="entry name" value="PRK13946.1"/>
    <property type="match status" value="1"/>
</dbReference>
<evidence type="ECO:0000256" key="2">
    <source>
        <dbReference type="ARBA" id="ARBA00006997"/>
    </source>
</evidence>
<dbReference type="EC" id="2.7.1.71" evidence="3 11"/>
<evidence type="ECO:0000256" key="1">
    <source>
        <dbReference type="ARBA" id="ARBA00004842"/>
    </source>
</evidence>
<dbReference type="SUPFAM" id="SSF52540">
    <property type="entry name" value="P-loop containing nucleoside triphosphate hydrolases"/>
    <property type="match status" value="1"/>
</dbReference>
<dbReference type="InterPro" id="IPR031322">
    <property type="entry name" value="Shikimate/glucono_kinase"/>
</dbReference>
<dbReference type="UniPathway" id="UPA00053">
    <property type="reaction ID" value="UER00088"/>
</dbReference>
<dbReference type="GO" id="GO:0005524">
    <property type="term" value="F:ATP binding"/>
    <property type="evidence" value="ECO:0007669"/>
    <property type="project" value="UniProtKB-UniRule"/>
</dbReference>